<reference evidence="1 2" key="1">
    <citation type="submission" date="2012-07" db="EMBL/GenBank/DDBJ databases">
        <title>The Genome Sequence of Bergeyella zoohelcum ATCC 43767.</title>
        <authorList>
            <consortium name="The Broad Institute Genome Sequencing Platform"/>
            <person name="Earl A."/>
            <person name="Ward D."/>
            <person name="Feldgarden M."/>
            <person name="Gevers D."/>
            <person name="Huys G."/>
            <person name="Walker B."/>
            <person name="Young S.K."/>
            <person name="Zeng Q."/>
            <person name="Gargeya S."/>
            <person name="Fitzgerald M."/>
            <person name="Haas B."/>
            <person name="Abouelleil A."/>
            <person name="Alvarado L."/>
            <person name="Arachchi H.M."/>
            <person name="Berlin A.M."/>
            <person name="Chapman S.B."/>
            <person name="Goldberg J."/>
            <person name="Griggs A."/>
            <person name="Gujja S."/>
            <person name="Hansen M."/>
            <person name="Howarth C."/>
            <person name="Imamovic A."/>
            <person name="Larimer J."/>
            <person name="McCowen C."/>
            <person name="Montmayeur A."/>
            <person name="Murphy C."/>
            <person name="Neiman D."/>
            <person name="Pearson M."/>
            <person name="Priest M."/>
            <person name="Roberts A."/>
            <person name="Saif S."/>
            <person name="Shea T."/>
            <person name="Sisk P."/>
            <person name="Sykes S."/>
            <person name="Wortman J."/>
            <person name="Nusbaum C."/>
            <person name="Birren B."/>
        </authorList>
    </citation>
    <scope>NUCLEOTIDE SEQUENCE [LARGE SCALE GENOMIC DNA]</scope>
    <source>
        <strain evidence="1 2">ATCC 43767</strain>
    </source>
</reference>
<accession>K1LY66</accession>
<organism evidence="1 2">
    <name type="scientific">Bergeyella zoohelcum ATCC 43767</name>
    <dbReference type="NCBI Taxonomy" id="883096"/>
    <lineage>
        <taxon>Bacteria</taxon>
        <taxon>Pseudomonadati</taxon>
        <taxon>Bacteroidota</taxon>
        <taxon>Flavobacteriia</taxon>
        <taxon>Flavobacteriales</taxon>
        <taxon>Weeksellaceae</taxon>
        <taxon>Bergeyella</taxon>
    </lineage>
</organism>
<evidence type="ECO:0000313" key="1">
    <source>
        <dbReference type="EMBL" id="EKB57012.1"/>
    </source>
</evidence>
<gene>
    <name evidence="1" type="ORF">HMPREF9699_01134</name>
</gene>
<dbReference type="AlphaFoldDB" id="K1LY66"/>
<feature type="non-terminal residue" evidence="1">
    <location>
        <position position="21"/>
    </location>
</feature>
<proteinExistence type="predicted"/>
<evidence type="ECO:0000313" key="2">
    <source>
        <dbReference type="Proteomes" id="UP000006085"/>
    </source>
</evidence>
<keyword evidence="2" id="KW-1185">Reference proteome</keyword>
<dbReference type="Proteomes" id="UP000006085">
    <property type="component" value="Unassembled WGS sequence"/>
</dbReference>
<protein>
    <submittedName>
        <fullName evidence="1">Uncharacterized protein</fullName>
    </submittedName>
</protein>
<dbReference type="EMBL" id="AGYA01000021">
    <property type="protein sequence ID" value="EKB57012.1"/>
    <property type="molecule type" value="Genomic_DNA"/>
</dbReference>
<name>K1LY66_9FLAO</name>
<dbReference type="HOGENOM" id="CLU_3427318_0_0_10"/>
<comment type="caution">
    <text evidence="1">The sequence shown here is derived from an EMBL/GenBank/DDBJ whole genome shotgun (WGS) entry which is preliminary data.</text>
</comment>
<sequence>MFVVLDKDTIVEEIIPHLPKR</sequence>